<protein>
    <submittedName>
        <fullName evidence="2">Uncharacterized protein</fullName>
    </submittedName>
</protein>
<organism evidence="2 3">
    <name type="scientific">Asbolus verrucosus</name>
    <name type="common">Desert ironclad beetle</name>
    <dbReference type="NCBI Taxonomy" id="1661398"/>
    <lineage>
        <taxon>Eukaryota</taxon>
        <taxon>Metazoa</taxon>
        <taxon>Ecdysozoa</taxon>
        <taxon>Arthropoda</taxon>
        <taxon>Hexapoda</taxon>
        <taxon>Insecta</taxon>
        <taxon>Pterygota</taxon>
        <taxon>Neoptera</taxon>
        <taxon>Endopterygota</taxon>
        <taxon>Coleoptera</taxon>
        <taxon>Polyphaga</taxon>
        <taxon>Cucujiformia</taxon>
        <taxon>Tenebrionidae</taxon>
        <taxon>Pimeliinae</taxon>
        <taxon>Asbolus</taxon>
    </lineage>
</organism>
<gene>
    <name evidence="2" type="ORF">BDFB_006191</name>
</gene>
<sequence length="222" mass="24638">MGITISIICVVFCISCILVRKRCLKTRAFARARMAASNNYYPAVAHYASEGSSVQVRLENPCSAEIHEIEHLVSDESSNHIPAVTPAHLDTKGNDGFPNGHINGSAKPYINGHIANGIVHITENPRYYVLECNGHVEKKSKPQEMFCSPYEEDSNSNLKTSKFHDLQRIFENSKIVKMPPDMTNHKSNRQCNSPNSTSKLNDNSKTNSSFKDVNPSPSSSED</sequence>
<evidence type="ECO:0000256" key="1">
    <source>
        <dbReference type="SAM" id="MobiDB-lite"/>
    </source>
</evidence>
<dbReference type="AlphaFoldDB" id="A0A482VNV6"/>
<feature type="compositionally biased region" description="Polar residues" evidence="1">
    <location>
        <begin position="189"/>
        <end position="222"/>
    </location>
</feature>
<dbReference type="EMBL" id="QDEB01080398">
    <property type="protein sequence ID" value="RZC34406.1"/>
    <property type="molecule type" value="Genomic_DNA"/>
</dbReference>
<feature type="region of interest" description="Disordered" evidence="1">
    <location>
        <begin position="177"/>
        <end position="222"/>
    </location>
</feature>
<dbReference type="OrthoDB" id="6764995at2759"/>
<keyword evidence="3" id="KW-1185">Reference proteome</keyword>
<dbReference type="Proteomes" id="UP000292052">
    <property type="component" value="Unassembled WGS sequence"/>
</dbReference>
<proteinExistence type="predicted"/>
<name>A0A482VNV6_ASBVE</name>
<accession>A0A482VNV6</accession>
<evidence type="ECO:0000313" key="3">
    <source>
        <dbReference type="Proteomes" id="UP000292052"/>
    </source>
</evidence>
<reference evidence="2 3" key="1">
    <citation type="submission" date="2017-03" db="EMBL/GenBank/DDBJ databases">
        <title>Genome of the blue death feigning beetle - Asbolus verrucosus.</title>
        <authorList>
            <person name="Rider S.D."/>
        </authorList>
    </citation>
    <scope>NUCLEOTIDE SEQUENCE [LARGE SCALE GENOMIC DNA]</scope>
    <source>
        <strain evidence="2">Butters</strain>
        <tissue evidence="2">Head and leg muscle</tissue>
    </source>
</reference>
<evidence type="ECO:0000313" key="2">
    <source>
        <dbReference type="EMBL" id="RZC34406.1"/>
    </source>
</evidence>
<feature type="non-terminal residue" evidence="2">
    <location>
        <position position="222"/>
    </location>
</feature>
<comment type="caution">
    <text evidence="2">The sequence shown here is derived from an EMBL/GenBank/DDBJ whole genome shotgun (WGS) entry which is preliminary data.</text>
</comment>